<dbReference type="EMBL" id="GBRH01261306">
    <property type="protein sequence ID" value="JAD36589.1"/>
    <property type="molecule type" value="Transcribed_RNA"/>
</dbReference>
<name>A0A0A8ZB43_ARUDO</name>
<reference evidence="2" key="1">
    <citation type="submission" date="2014-09" db="EMBL/GenBank/DDBJ databases">
        <authorList>
            <person name="Magalhaes I.L.F."/>
            <person name="Oliveira U."/>
            <person name="Santos F.R."/>
            <person name="Vidigal T.H.D.A."/>
            <person name="Brescovit A.D."/>
            <person name="Santos A.J."/>
        </authorList>
    </citation>
    <scope>NUCLEOTIDE SEQUENCE</scope>
    <source>
        <tissue evidence="2">Shoot tissue taken approximately 20 cm above the soil surface</tissue>
    </source>
</reference>
<proteinExistence type="predicted"/>
<reference evidence="2" key="2">
    <citation type="journal article" date="2015" name="Data Brief">
        <title>Shoot transcriptome of the giant reed, Arundo donax.</title>
        <authorList>
            <person name="Barrero R.A."/>
            <person name="Guerrero F.D."/>
            <person name="Moolhuijzen P."/>
            <person name="Goolsby J.A."/>
            <person name="Tidwell J."/>
            <person name="Bellgard S.E."/>
            <person name="Bellgard M.I."/>
        </authorList>
    </citation>
    <scope>NUCLEOTIDE SEQUENCE</scope>
    <source>
        <tissue evidence="2">Shoot tissue taken approximately 20 cm above the soil surface</tissue>
    </source>
</reference>
<accession>A0A0A8ZB43</accession>
<dbReference type="AlphaFoldDB" id="A0A0A8ZB43"/>
<organism evidence="2">
    <name type="scientific">Arundo donax</name>
    <name type="common">Giant reed</name>
    <name type="synonym">Donax arundinaceus</name>
    <dbReference type="NCBI Taxonomy" id="35708"/>
    <lineage>
        <taxon>Eukaryota</taxon>
        <taxon>Viridiplantae</taxon>
        <taxon>Streptophyta</taxon>
        <taxon>Embryophyta</taxon>
        <taxon>Tracheophyta</taxon>
        <taxon>Spermatophyta</taxon>
        <taxon>Magnoliopsida</taxon>
        <taxon>Liliopsida</taxon>
        <taxon>Poales</taxon>
        <taxon>Poaceae</taxon>
        <taxon>PACMAD clade</taxon>
        <taxon>Arundinoideae</taxon>
        <taxon>Arundineae</taxon>
        <taxon>Arundo</taxon>
    </lineage>
</organism>
<feature type="region of interest" description="Disordered" evidence="1">
    <location>
        <begin position="1"/>
        <end position="25"/>
    </location>
</feature>
<protein>
    <submittedName>
        <fullName evidence="2">Uncharacterized protein</fullName>
    </submittedName>
</protein>
<feature type="compositionally biased region" description="Polar residues" evidence="1">
    <location>
        <begin position="7"/>
        <end position="25"/>
    </location>
</feature>
<sequence>MLLRSPFLSSPARTSLSPLASSLFL</sequence>
<evidence type="ECO:0000256" key="1">
    <source>
        <dbReference type="SAM" id="MobiDB-lite"/>
    </source>
</evidence>
<evidence type="ECO:0000313" key="2">
    <source>
        <dbReference type="EMBL" id="JAD36589.1"/>
    </source>
</evidence>